<evidence type="ECO:0000313" key="3">
    <source>
        <dbReference type="Proteomes" id="UP000886595"/>
    </source>
</evidence>
<protein>
    <submittedName>
        <fullName evidence="2">Uncharacterized protein</fullName>
    </submittedName>
</protein>
<reference evidence="2 3" key="1">
    <citation type="submission" date="2020-02" db="EMBL/GenBank/DDBJ databases">
        <authorList>
            <person name="Ma Q."/>
            <person name="Huang Y."/>
            <person name="Song X."/>
            <person name="Pei D."/>
        </authorList>
    </citation>
    <scope>NUCLEOTIDE SEQUENCE [LARGE SCALE GENOMIC DNA]</scope>
    <source>
        <strain evidence="2">Sxm20200214</strain>
        <tissue evidence="2">Leaf</tissue>
    </source>
</reference>
<organism evidence="2 3">
    <name type="scientific">Brassica carinata</name>
    <name type="common">Ethiopian mustard</name>
    <name type="synonym">Abyssinian cabbage</name>
    <dbReference type="NCBI Taxonomy" id="52824"/>
    <lineage>
        <taxon>Eukaryota</taxon>
        <taxon>Viridiplantae</taxon>
        <taxon>Streptophyta</taxon>
        <taxon>Embryophyta</taxon>
        <taxon>Tracheophyta</taxon>
        <taxon>Spermatophyta</taxon>
        <taxon>Magnoliopsida</taxon>
        <taxon>eudicotyledons</taxon>
        <taxon>Gunneridae</taxon>
        <taxon>Pentapetalae</taxon>
        <taxon>rosids</taxon>
        <taxon>malvids</taxon>
        <taxon>Brassicales</taxon>
        <taxon>Brassicaceae</taxon>
        <taxon>Brassiceae</taxon>
        <taxon>Brassica</taxon>
    </lineage>
</organism>
<gene>
    <name evidence="2" type="ORF">Bca52824_004303</name>
</gene>
<keyword evidence="1" id="KW-0812">Transmembrane</keyword>
<keyword evidence="3" id="KW-1185">Reference proteome</keyword>
<evidence type="ECO:0000313" key="2">
    <source>
        <dbReference type="EMBL" id="KAG2333123.1"/>
    </source>
</evidence>
<dbReference type="Proteomes" id="UP000886595">
    <property type="component" value="Unassembled WGS sequence"/>
</dbReference>
<name>A0A8X7WLL1_BRACI</name>
<keyword evidence="1" id="KW-0472">Membrane</keyword>
<proteinExistence type="predicted"/>
<sequence length="71" mass="8224">MAPLVCSYASLVYQRIAQKETILICLIMYLTVASALLFQVLLLYVKWKRTTWEKVQKSRIELISQGLESMV</sequence>
<comment type="caution">
    <text evidence="2">The sequence shown here is derived from an EMBL/GenBank/DDBJ whole genome shotgun (WGS) entry which is preliminary data.</text>
</comment>
<dbReference type="EMBL" id="JAAMPC010000001">
    <property type="protein sequence ID" value="KAG2333123.1"/>
    <property type="molecule type" value="Genomic_DNA"/>
</dbReference>
<accession>A0A8X7WLL1</accession>
<evidence type="ECO:0000256" key="1">
    <source>
        <dbReference type="SAM" id="Phobius"/>
    </source>
</evidence>
<dbReference type="AlphaFoldDB" id="A0A8X7WLL1"/>
<feature type="transmembrane region" description="Helical" evidence="1">
    <location>
        <begin position="21"/>
        <end position="45"/>
    </location>
</feature>
<keyword evidence="1" id="KW-1133">Transmembrane helix</keyword>